<gene>
    <name evidence="1" type="ORF">DQQ10_25400</name>
</gene>
<dbReference type="Proteomes" id="UP000251889">
    <property type="component" value="Unassembled WGS sequence"/>
</dbReference>
<accession>A0A364XX22</accession>
<comment type="caution">
    <text evidence="1">The sequence shown here is derived from an EMBL/GenBank/DDBJ whole genome shotgun (WGS) entry which is preliminary data.</text>
</comment>
<organism evidence="1 2">
    <name type="scientific">Pseudochryseolinea flava</name>
    <dbReference type="NCBI Taxonomy" id="2059302"/>
    <lineage>
        <taxon>Bacteria</taxon>
        <taxon>Pseudomonadati</taxon>
        <taxon>Bacteroidota</taxon>
        <taxon>Cytophagia</taxon>
        <taxon>Cytophagales</taxon>
        <taxon>Fulvivirgaceae</taxon>
        <taxon>Pseudochryseolinea</taxon>
    </lineage>
</organism>
<dbReference type="AlphaFoldDB" id="A0A364XX22"/>
<evidence type="ECO:0000313" key="1">
    <source>
        <dbReference type="EMBL" id="RAV98072.1"/>
    </source>
</evidence>
<name>A0A364XX22_9BACT</name>
<sequence>MATWVDGNSNFASNHDSPSKIVDTLLWYFTLHTEKFFYPGAANFLRRVTTRDAPPLLSASRSAPSSISNFLLSTLSFQLFSVILA</sequence>
<reference evidence="1 2" key="1">
    <citation type="submission" date="2018-06" db="EMBL/GenBank/DDBJ databases">
        <title>Chryseolinea flavus sp. nov., a member of the phylum Bacteroidetes isolated from soil.</title>
        <authorList>
            <person name="Li Y."/>
            <person name="Wang J."/>
        </authorList>
    </citation>
    <scope>NUCLEOTIDE SEQUENCE [LARGE SCALE GENOMIC DNA]</scope>
    <source>
        <strain evidence="1 2">SDU1-6</strain>
    </source>
</reference>
<keyword evidence="2" id="KW-1185">Reference proteome</keyword>
<protein>
    <submittedName>
        <fullName evidence="1">Uncharacterized protein</fullName>
    </submittedName>
</protein>
<evidence type="ECO:0000313" key="2">
    <source>
        <dbReference type="Proteomes" id="UP000251889"/>
    </source>
</evidence>
<dbReference type="EMBL" id="QMFY01000022">
    <property type="protein sequence ID" value="RAV98072.1"/>
    <property type="molecule type" value="Genomic_DNA"/>
</dbReference>
<proteinExistence type="predicted"/>